<dbReference type="InterPro" id="IPR002912">
    <property type="entry name" value="ACT_dom"/>
</dbReference>
<dbReference type="SUPFAM" id="SSF55021">
    <property type="entry name" value="ACT-like"/>
    <property type="match status" value="2"/>
</dbReference>
<evidence type="ECO:0000313" key="2">
    <source>
        <dbReference type="EMBL" id="RBP47895.1"/>
    </source>
</evidence>
<dbReference type="Proteomes" id="UP000253426">
    <property type="component" value="Unassembled WGS sequence"/>
</dbReference>
<keyword evidence="3" id="KW-1185">Reference proteome</keyword>
<comment type="caution">
    <text evidence="2">The sequence shown here is derived from an EMBL/GenBank/DDBJ whole genome shotgun (WGS) entry which is preliminary data.</text>
</comment>
<evidence type="ECO:0000259" key="1">
    <source>
        <dbReference type="PROSITE" id="PS51671"/>
    </source>
</evidence>
<protein>
    <recommendedName>
        <fullName evidence="1">ACT domain-containing protein</fullName>
    </recommendedName>
</protein>
<accession>A0A366HWN1</accession>
<evidence type="ECO:0000313" key="3">
    <source>
        <dbReference type="Proteomes" id="UP000253426"/>
    </source>
</evidence>
<dbReference type="PANTHER" id="PTHR40099:SF1">
    <property type="entry name" value="ACETOLACTATE SYNTHASE, SMALL SUBUNIT"/>
    <property type="match status" value="1"/>
</dbReference>
<proteinExistence type="predicted"/>
<dbReference type="RefSeq" id="WP_113956792.1">
    <property type="nucleotide sequence ID" value="NZ_QNRR01000001.1"/>
</dbReference>
<dbReference type="InterPro" id="IPR054480">
    <property type="entry name" value="AHAS_small-like_ACT"/>
</dbReference>
<sequence length="135" mass="14527">MKQLTVIVPNEIGIAARLTTCLAERGVNIEEIDIEGAESQGIVTLSVDRYDEALRALVDEGFRAITQDTLLVRLDDKPGALAAVAIRLRDAGLDLRSMHILRRDGGQTYASLVASDNTKAAEILRDVIVGEGRGA</sequence>
<feature type="domain" description="ACT" evidence="1">
    <location>
        <begin position="3"/>
        <end position="77"/>
    </location>
</feature>
<dbReference type="OrthoDB" id="192399at2"/>
<dbReference type="AlphaFoldDB" id="A0A366HWN1"/>
<organism evidence="2 3">
    <name type="scientific">Roseimicrobium gellanilyticum</name>
    <dbReference type="NCBI Taxonomy" id="748857"/>
    <lineage>
        <taxon>Bacteria</taxon>
        <taxon>Pseudomonadati</taxon>
        <taxon>Verrucomicrobiota</taxon>
        <taxon>Verrucomicrobiia</taxon>
        <taxon>Verrucomicrobiales</taxon>
        <taxon>Verrucomicrobiaceae</taxon>
        <taxon>Roseimicrobium</taxon>
    </lineage>
</organism>
<dbReference type="InterPro" id="IPR045865">
    <property type="entry name" value="ACT-like_dom_sf"/>
</dbReference>
<gene>
    <name evidence="2" type="ORF">DES53_101695</name>
</gene>
<dbReference type="EMBL" id="QNRR01000001">
    <property type="protein sequence ID" value="RBP47895.1"/>
    <property type="molecule type" value="Genomic_DNA"/>
</dbReference>
<name>A0A366HWN1_9BACT</name>
<dbReference type="PROSITE" id="PS51671">
    <property type="entry name" value="ACT"/>
    <property type="match status" value="1"/>
</dbReference>
<dbReference type="Pfam" id="PF22629">
    <property type="entry name" value="ACT_AHAS_ss"/>
    <property type="match status" value="1"/>
</dbReference>
<reference evidence="2 3" key="1">
    <citation type="submission" date="2018-06" db="EMBL/GenBank/DDBJ databases">
        <title>Genomic Encyclopedia of Type Strains, Phase IV (KMG-IV): sequencing the most valuable type-strain genomes for metagenomic binning, comparative biology and taxonomic classification.</title>
        <authorList>
            <person name="Goeker M."/>
        </authorList>
    </citation>
    <scope>NUCLEOTIDE SEQUENCE [LARGE SCALE GENOMIC DNA]</scope>
    <source>
        <strain evidence="2 3">DSM 25532</strain>
    </source>
</reference>
<dbReference type="Gene3D" id="3.30.2130.10">
    <property type="entry name" value="VC0802-like"/>
    <property type="match status" value="1"/>
</dbReference>
<dbReference type="PANTHER" id="PTHR40099">
    <property type="entry name" value="ACETOLACTATE SYNTHASE, SMALL SUBUNIT"/>
    <property type="match status" value="1"/>
</dbReference>